<dbReference type="AlphaFoldDB" id="A0AAD0TR00"/>
<evidence type="ECO:0000256" key="1">
    <source>
        <dbReference type="SAM" id="Coils"/>
    </source>
</evidence>
<dbReference type="RefSeq" id="WP_105917109.1">
    <property type="nucleotide sequence ID" value="NZ_CP021072.1"/>
</dbReference>
<dbReference type="InterPro" id="IPR002826">
    <property type="entry name" value="MptE-like"/>
</dbReference>
<dbReference type="PANTHER" id="PTHR41786:SF1">
    <property type="entry name" value="6-HYDROXYMETHYLPTERIN DIPHOSPHOKINASE MPTE-LIKE DOMAIN-CONTAINING PROTEIN"/>
    <property type="match status" value="1"/>
</dbReference>
<feature type="domain" description="6-hydroxymethylpterin diphosphokinase MptE-like" evidence="2">
    <location>
        <begin position="287"/>
        <end position="446"/>
    </location>
</feature>
<dbReference type="Pfam" id="PF20157">
    <property type="entry name" value="Maf_flag10_N"/>
    <property type="match status" value="1"/>
</dbReference>
<sequence>MEEAQLELQNALTTTFLANLAFLSEYDNELYHRVDELSRMIENGTYRERYALEFNMQDGDFDIYDIVHDKYLYNKSPKKFNNDLIRKVDFDEKSSILNVSKHFLYEFQEEVDRKDRFNFEDTDFVSAMTFNDTWEYSKITNDFLINRKRRLKDIKKFIFMGTLLGRHIPRIARKIDAKIYLVLERNLEIFRLSLFTVDYTILAGNDGVIFSIMDDTNNLEKKIMRFLNIGNLENYILKFSTTNINVGEYIDTILKTLTTLDPTTYDYNRRMYVHLNRSTKYVKDGYKILLFNKLKNDFNFFKNIPILYLAAGPSLDENIDWIKKNQNKFFIVTIGAAYKKLLANNIRIDIITSLDESHFLTTMQFDDESVSKISKDTIILSGNMTNEGVLKKFNQENLFLFELYKSINKDNISFSGYSIGEITLDILLHFNAKNIYLIGLDLALNQETGDSHAKGSDSITSSLNLDEEQSRDTFSQIDSLIQTKGNHSDFVFTTPLFFSSIQSANGKLSKKEEDVNVYNMSLHGAYFENTIPIKQNEVNTEILKEIVGFESKTFLSNLTKYSIKELSEESKKEIENEIIFLENEVLKKVKDISKKDYKTFTLLFQDTIEITFIINDSMYKSFFQIIVGHFQIVIPYLFYHFNDIKVRNEEKKVKKIKDIFVKQITNLVNDYVICLKRVL</sequence>
<dbReference type="EMBL" id="CP032823">
    <property type="protein sequence ID" value="AYJ79321.1"/>
    <property type="molecule type" value="Genomic_DNA"/>
</dbReference>
<organism evidence="4 5">
    <name type="scientific">Aliarcobacter cryaerophilus ATCC 43158</name>
    <dbReference type="NCBI Taxonomy" id="1032070"/>
    <lineage>
        <taxon>Bacteria</taxon>
        <taxon>Pseudomonadati</taxon>
        <taxon>Campylobacterota</taxon>
        <taxon>Epsilonproteobacteria</taxon>
        <taxon>Campylobacterales</taxon>
        <taxon>Arcobacteraceae</taxon>
        <taxon>Aliarcobacter</taxon>
    </lineage>
</organism>
<reference evidence="4 5" key="1">
    <citation type="submission" date="2018-10" db="EMBL/GenBank/DDBJ databases">
        <title>Complete genome sequences of Arcobacter cryaerophilus strains ATCC 43158 and ATCC 49615.</title>
        <authorList>
            <person name="Miller W.G."/>
            <person name="Yee E."/>
            <person name="Bono J.L."/>
        </authorList>
    </citation>
    <scope>NUCLEOTIDE SEQUENCE [LARGE SCALE GENOMIC DNA]</scope>
    <source>
        <strain evidence="4 5">ATCC 43158</strain>
    </source>
</reference>
<dbReference type="KEGG" id="acre:ACRYA_0157"/>
<feature type="domain" description="Glycosyltransferase Maf N-terminal" evidence="3">
    <location>
        <begin position="16"/>
        <end position="227"/>
    </location>
</feature>
<evidence type="ECO:0000259" key="2">
    <source>
        <dbReference type="Pfam" id="PF01973"/>
    </source>
</evidence>
<dbReference type="InterPro" id="IPR045376">
    <property type="entry name" value="Maf_N"/>
</dbReference>
<evidence type="ECO:0000313" key="4">
    <source>
        <dbReference type="EMBL" id="AYJ79321.1"/>
    </source>
</evidence>
<dbReference type="GeneID" id="56460385"/>
<accession>A0AAD0TR00</accession>
<dbReference type="PANTHER" id="PTHR41786">
    <property type="entry name" value="MOTILITY ACCESSORY FACTOR MAF"/>
    <property type="match status" value="1"/>
</dbReference>
<dbReference type="Proteomes" id="UP000273809">
    <property type="component" value="Chromosome"/>
</dbReference>
<gene>
    <name evidence="4" type="primary">maf2</name>
    <name evidence="4" type="ORF">ACRYA_0157</name>
</gene>
<keyword evidence="1" id="KW-0175">Coiled coil</keyword>
<evidence type="ECO:0000259" key="3">
    <source>
        <dbReference type="Pfam" id="PF20157"/>
    </source>
</evidence>
<proteinExistence type="predicted"/>
<feature type="coiled-coil region" evidence="1">
    <location>
        <begin position="564"/>
        <end position="591"/>
    </location>
</feature>
<evidence type="ECO:0000313" key="5">
    <source>
        <dbReference type="Proteomes" id="UP000273809"/>
    </source>
</evidence>
<name>A0AAD0TR00_9BACT</name>
<dbReference type="Pfam" id="PF01973">
    <property type="entry name" value="MptE-like"/>
    <property type="match status" value="1"/>
</dbReference>
<protein>
    <submittedName>
        <fullName evidence="4">Motility accessory factor</fullName>
    </submittedName>
</protein>